<protein>
    <recommendedName>
        <fullName evidence="3">C2H2-type domain-containing protein</fullName>
    </recommendedName>
</protein>
<organism evidence="4 5">
    <name type="scientific">Phyllotreta striolata</name>
    <name type="common">Striped flea beetle</name>
    <name type="synonym">Crioceris striolata</name>
    <dbReference type="NCBI Taxonomy" id="444603"/>
    <lineage>
        <taxon>Eukaryota</taxon>
        <taxon>Metazoa</taxon>
        <taxon>Ecdysozoa</taxon>
        <taxon>Arthropoda</taxon>
        <taxon>Hexapoda</taxon>
        <taxon>Insecta</taxon>
        <taxon>Pterygota</taxon>
        <taxon>Neoptera</taxon>
        <taxon>Endopterygota</taxon>
        <taxon>Coleoptera</taxon>
        <taxon>Polyphaga</taxon>
        <taxon>Cucujiformia</taxon>
        <taxon>Chrysomeloidea</taxon>
        <taxon>Chrysomelidae</taxon>
        <taxon>Galerucinae</taxon>
        <taxon>Alticini</taxon>
        <taxon>Phyllotreta</taxon>
    </lineage>
</organism>
<sequence>MFTTRCSICLLRFRNVKILFIHYLRCHSKRKIVRELIEGHSRQNFTRKSTNRSRKIPENETEMYRRKKCKINGDSNNNIEEFYFNRAASSRPEWDSEKCTPTTSKRPPRRTRAKQPPPGTSLDDRTGTFYKCHCAWASARAPFAAAPTSDTDSCSASSTASEAPRRPAVHPGKRFFCPTCGNGYATEAALAEHSYAHEPFCRLCNRWFPDAFEFRLHMEAHKLPVFACHACDVEFASRARLLGHFEEHREGAVVEDVLDMEREYSSFRMGFFGEDYYERINSILYYLADMADMYCYVPNFSYIG</sequence>
<dbReference type="Proteomes" id="UP001153712">
    <property type="component" value="Chromosome 1"/>
</dbReference>
<dbReference type="GO" id="GO:0008270">
    <property type="term" value="F:zinc ion binding"/>
    <property type="evidence" value="ECO:0007669"/>
    <property type="project" value="UniProtKB-KW"/>
</dbReference>
<dbReference type="AlphaFoldDB" id="A0A9N9XJ70"/>
<dbReference type="PROSITE" id="PS50157">
    <property type="entry name" value="ZINC_FINGER_C2H2_2"/>
    <property type="match status" value="1"/>
</dbReference>
<evidence type="ECO:0000313" key="5">
    <source>
        <dbReference type="Proteomes" id="UP001153712"/>
    </source>
</evidence>
<keyword evidence="1" id="KW-0862">Zinc</keyword>
<keyword evidence="1" id="KW-0863">Zinc-finger</keyword>
<evidence type="ECO:0000313" key="4">
    <source>
        <dbReference type="EMBL" id="CAG9853773.1"/>
    </source>
</evidence>
<keyword evidence="5" id="KW-1185">Reference proteome</keyword>
<evidence type="ECO:0000259" key="3">
    <source>
        <dbReference type="PROSITE" id="PS50157"/>
    </source>
</evidence>
<gene>
    <name evidence="4" type="ORF">PHYEVI_LOCUS244</name>
</gene>
<feature type="region of interest" description="Disordered" evidence="2">
    <location>
        <begin position="93"/>
        <end position="124"/>
    </location>
</feature>
<dbReference type="PROSITE" id="PS00028">
    <property type="entry name" value="ZINC_FINGER_C2H2_1"/>
    <property type="match status" value="3"/>
</dbReference>
<dbReference type="Gene3D" id="3.30.160.60">
    <property type="entry name" value="Classic Zinc Finger"/>
    <property type="match status" value="1"/>
</dbReference>
<dbReference type="OrthoDB" id="654211at2759"/>
<name>A0A9N9XJ70_PHYSR</name>
<dbReference type="EMBL" id="OU900094">
    <property type="protein sequence ID" value="CAG9853773.1"/>
    <property type="molecule type" value="Genomic_DNA"/>
</dbReference>
<dbReference type="InterPro" id="IPR013087">
    <property type="entry name" value="Znf_C2H2_type"/>
</dbReference>
<evidence type="ECO:0000256" key="1">
    <source>
        <dbReference type="PROSITE-ProRule" id="PRU00042"/>
    </source>
</evidence>
<feature type="domain" description="C2H2-type" evidence="3">
    <location>
        <begin position="175"/>
        <end position="197"/>
    </location>
</feature>
<proteinExistence type="predicted"/>
<reference evidence="4" key="1">
    <citation type="submission" date="2022-01" db="EMBL/GenBank/DDBJ databases">
        <authorList>
            <person name="King R."/>
        </authorList>
    </citation>
    <scope>NUCLEOTIDE SEQUENCE</scope>
</reference>
<dbReference type="SMART" id="SM00355">
    <property type="entry name" value="ZnF_C2H2"/>
    <property type="match status" value="4"/>
</dbReference>
<accession>A0A9N9XJ70</accession>
<keyword evidence="1" id="KW-0479">Metal-binding</keyword>
<evidence type="ECO:0000256" key="2">
    <source>
        <dbReference type="SAM" id="MobiDB-lite"/>
    </source>
</evidence>